<dbReference type="Proteomes" id="UP001200110">
    <property type="component" value="Unassembled WGS sequence"/>
</dbReference>
<comment type="caution">
    <text evidence="1">The sequence shown here is derived from an EMBL/GenBank/DDBJ whole genome shotgun (WGS) entry which is preliminary data.</text>
</comment>
<sequence length="91" mass="9874">MEHNGADSHDGRYPGPPVPTDVLISFHAGHLDPAFADHVREVTADDPGAQRILAALDATNADLVSLRDEEVPIPPDVRARMLDTIGRFHTD</sequence>
<dbReference type="EMBL" id="JAKKOR010000008">
    <property type="protein sequence ID" value="MCF8589066.1"/>
    <property type="molecule type" value="Genomic_DNA"/>
</dbReference>
<evidence type="ECO:0000313" key="2">
    <source>
        <dbReference type="Proteomes" id="UP001200110"/>
    </source>
</evidence>
<proteinExistence type="predicted"/>
<keyword evidence="2" id="KW-1185">Reference proteome</keyword>
<protein>
    <submittedName>
        <fullName evidence="1">Uncharacterized protein</fullName>
    </submittedName>
</protein>
<accession>A0ABS9IU23</accession>
<evidence type="ECO:0000313" key="1">
    <source>
        <dbReference type="EMBL" id="MCF8589066.1"/>
    </source>
</evidence>
<name>A0ABS9IU23_9ACTN</name>
<dbReference type="RefSeq" id="WP_236998306.1">
    <property type="nucleotide sequence ID" value="NZ_JAKKOR010000008.1"/>
</dbReference>
<reference evidence="1 2" key="1">
    <citation type="submission" date="2022-01" db="EMBL/GenBank/DDBJ databases">
        <authorList>
            <person name="Huang Y."/>
        </authorList>
    </citation>
    <scope>NUCLEOTIDE SEQUENCE [LARGE SCALE GENOMIC DNA]</scope>
    <source>
        <strain evidence="1 2">HY366</strain>
    </source>
</reference>
<organism evidence="1 2">
    <name type="scientific">Gordonia liuliyuniae</name>
    <dbReference type="NCBI Taxonomy" id="2911517"/>
    <lineage>
        <taxon>Bacteria</taxon>
        <taxon>Bacillati</taxon>
        <taxon>Actinomycetota</taxon>
        <taxon>Actinomycetes</taxon>
        <taxon>Mycobacteriales</taxon>
        <taxon>Gordoniaceae</taxon>
        <taxon>Gordonia</taxon>
    </lineage>
</organism>
<gene>
    <name evidence="1" type="ORF">L5G33_11395</name>
</gene>